<dbReference type="InterPro" id="IPR005000">
    <property type="entry name" value="Aldolase/citrate-lyase_domain"/>
</dbReference>
<organism evidence="5">
    <name type="scientific">freshwater metagenome</name>
    <dbReference type="NCBI Taxonomy" id="449393"/>
    <lineage>
        <taxon>unclassified sequences</taxon>
        <taxon>metagenomes</taxon>
        <taxon>ecological metagenomes</taxon>
    </lineage>
</organism>
<protein>
    <submittedName>
        <fullName evidence="5">Unannotated protein</fullName>
    </submittedName>
</protein>
<dbReference type="InterPro" id="IPR015813">
    <property type="entry name" value="Pyrv/PenolPyrv_kinase-like_dom"/>
</dbReference>
<dbReference type="GO" id="GO:0016832">
    <property type="term" value="F:aldehyde-lyase activity"/>
    <property type="evidence" value="ECO:0007669"/>
    <property type="project" value="TreeGrafter"/>
</dbReference>
<gene>
    <name evidence="5" type="ORF">UFOPK3609_01263</name>
</gene>
<dbReference type="InterPro" id="IPR040442">
    <property type="entry name" value="Pyrv_kinase-like_dom_sf"/>
</dbReference>
<dbReference type="AlphaFoldDB" id="A0A6J7HRX4"/>
<dbReference type="SUPFAM" id="SSF51621">
    <property type="entry name" value="Phosphoenolpyruvate/pyruvate domain"/>
    <property type="match status" value="1"/>
</dbReference>
<evidence type="ECO:0000256" key="1">
    <source>
        <dbReference type="ARBA" id="ARBA00005568"/>
    </source>
</evidence>
<dbReference type="EMBL" id="CAFBMQ010000198">
    <property type="protein sequence ID" value="CAB4918399.1"/>
    <property type="molecule type" value="Genomic_DNA"/>
</dbReference>
<proteinExistence type="inferred from homology"/>
<dbReference type="GO" id="GO:0005737">
    <property type="term" value="C:cytoplasm"/>
    <property type="evidence" value="ECO:0007669"/>
    <property type="project" value="TreeGrafter"/>
</dbReference>
<dbReference type="GO" id="GO:0046872">
    <property type="term" value="F:metal ion binding"/>
    <property type="evidence" value="ECO:0007669"/>
    <property type="project" value="UniProtKB-KW"/>
</dbReference>
<dbReference type="InterPro" id="IPR050251">
    <property type="entry name" value="HpcH-HpaI_aldolase"/>
</dbReference>
<dbReference type="Gene3D" id="3.20.20.60">
    <property type="entry name" value="Phosphoenolpyruvate-binding domains"/>
    <property type="match status" value="1"/>
</dbReference>
<evidence type="ECO:0000256" key="3">
    <source>
        <dbReference type="ARBA" id="ARBA00023239"/>
    </source>
</evidence>
<dbReference type="Pfam" id="PF03328">
    <property type="entry name" value="HpcH_HpaI"/>
    <property type="match status" value="1"/>
</dbReference>
<evidence type="ECO:0000259" key="4">
    <source>
        <dbReference type="Pfam" id="PF03328"/>
    </source>
</evidence>
<name>A0A6J7HRX4_9ZZZZ</name>
<accession>A0A6J7HRX4</accession>
<keyword evidence="2" id="KW-0479">Metal-binding</keyword>
<dbReference type="PANTHER" id="PTHR30502">
    <property type="entry name" value="2-KETO-3-DEOXY-L-RHAMNONATE ALDOLASE"/>
    <property type="match status" value="1"/>
</dbReference>
<evidence type="ECO:0000256" key="2">
    <source>
        <dbReference type="ARBA" id="ARBA00022723"/>
    </source>
</evidence>
<sequence>MASVHRARRALRARLAAGERVVGTFVKLPSTDVVELAAASGFDVVVVDLEHSTLGEADAIGLVRTADLLGLPALVRLPDVDEGLVTRLLENGAAGIQLSSLDAAATTRALRAAVTSGPGGRRSVSLAHRVAGFGAVGLADHLAAEAADPPLLVGQIEGPVRDPLADVLPGLDVAFVGTTDLTVSLGLPPGDPAVAEQVGVVLDAARSLGIPAGGWAPSTDRAAALGLADAGYLLVGSDLQFLGAALRAARTHPEDA</sequence>
<feature type="domain" description="HpcH/HpaI aldolase/citrate lyase" evidence="4">
    <location>
        <begin position="23"/>
        <end position="211"/>
    </location>
</feature>
<comment type="similarity">
    <text evidence="1">Belongs to the HpcH/HpaI aldolase family.</text>
</comment>
<keyword evidence="3" id="KW-0456">Lyase</keyword>
<dbReference type="PANTHER" id="PTHR30502:SF0">
    <property type="entry name" value="PHOSPHOENOLPYRUVATE CARBOXYLASE FAMILY PROTEIN"/>
    <property type="match status" value="1"/>
</dbReference>
<evidence type="ECO:0000313" key="5">
    <source>
        <dbReference type="EMBL" id="CAB4918399.1"/>
    </source>
</evidence>
<reference evidence="5" key="1">
    <citation type="submission" date="2020-05" db="EMBL/GenBank/DDBJ databases">
        <authorList>
            <person name="Chiriac C."/>
            <person name="Salcher M."/>
            <person name="Ghai R."/>
            <person name="Kavagutti S V."/>
        </authorList>
    </citation>
    <scope>NUCLEOTIDE SEQUENCE</scope>
</reference>